<dbReference type="EMBL" id="JAHYIQ010000035">
    <property type="protein sequence ID" value="KAK1119587.1"/>
    <property type="molecule type" value="Genomic_DNA"/>
</dbReference>
<reference evidence="1" key="1">
    <citation type="submission" date="2021-10" db="EMBL/GenBank/DDBJ databases">
        <title>Melipona bicolor Genome sequencing and assembly.</title>
        <authorList>
            <person name="Araujo N.S."/>
            <person name="Arias M.C."/>
        </authorList>
    </citation>
    <scope>NUCLEOTIDE SEQUENCE</scope>
    <source>
        <strain evidence="1">USP_2M_L1-L4_2017</strain>
        <tissue evidence="1">Whole body</tissue>
    </source>
</reference>
<keyword evidence="2" id="KW-1185">Reference proteome</keyword>
<accession>A0AA40KGK8</accession>
<dbReference type="AlphaFoldDB" id="A0AA40KGK8"/>
<comment type="caution">
    <text evidence="1">The sequence shown here is derived from an EMBL/GenBank/DDBJ whole genome shotgun (WGS) entry which is preliminary data.</text>
</comment>
<gene>
    <name evidence="1" type="ORF">K0M31_013010</name>
</gene>
<feature type="non-terminal residue" evidence="1">
    <location>
        <position position="55"/>
    </location>
</feature>
<evidence type="ECO:0000313" key="2">
    <source>
        <dbReference type="Proteomes" id="UP001177670"/>
    </source>
</evidence>
<sequence>MEWPRYTAIITQLSHAYGKQAAKQLIELEGKLRRAQEPTRCRIEDDISPRDITAT</sequence>
<protein>
    <submittedName>
        <fullName evidence="1">Uncharacterized protein</fullName>
    </submittedName>
</protein>
<proteinExistence type="predicted"/>
<organism evidence="1 2">
    <name type="scientific">Melipona bicolor</name>
    <dbReference type="NCBI Taxonomy" id="60889"/>
    <lineage>
        <taxon>Eukaryota</taxon>
        <taxon>Metazoa</taxon>
        <taxon>Ecdysozoa</taxon>
        <taxon>Arthropoda</taxon>
        <taxon>Hexapoda</taxon>
        <taxon>Insecta</taxon>
        <taxon>Pterygota</taxon>
        <taxon>Neoptera</taxon>
        <taxon>Endopterygota</taxon>
        <taxon>Hymenoptera</taxon>
        <taxon>Apocrita</taxon>
        <taxon>Aculeata</taxon>
        <taxon>Apoidea</taxon>
        <taxon>Anthophila</taxon>
        <taxon>Apidae</taxon>
        <taxon>Melipona</taxon>
    </lineage>
</organism>
<name>A0AA40KGK8_9HYME</name>
<evidence type="ECO:0000313" key="1">
    <source>
        <dbReference type="EMBL" id="KAK1119587.1"/>
    </source>
</evidence>
<dbReference type="Proteomes" id="UP001177670">
    <property type="component" value="Unassembled WGS sequence"/>
</dbReference>